<keyword evidence="3" id="KW-1185">Reference proteome</keyword>
<dbReference type="Proteomes" id="UP001321760">
    <property type="component" value="Unassembled WGS sequence"/>
</dbReference>
<evidence type="ECO:0000313" key="3">
    <source>
        <dbReference type="Proteomes" id="UP001321760"/>
    </source>
</evidence>
<evidence type="ECO:0000256" key="1">
    <source>
        <dbReference type="SAM" id="MobiDB-lite"/>
    </source>
</evidence>
<gene>
    <name evidence="2" type="ORF">QBC34DRAFT_440324</name>
</gene>
<dbReference type="AlphaFoldDB" id="A0AAV9GI77"/>
<reference evidence="2" key="1">
    <citation type="journal article" date="2023" name="Mol. Phylogenet. Evol.">
        <title>Genome-scale phylogeny and comparative genomics of the fungal order Sordariales.</title>
        <authorList>
            <person name="Hensen N."/>
            <person name="Bonometti L."/>
            <person name="Westerberg I."/>
            <person name="Brannstrom I.O."/>
            <person name="Guillou S."/>
            <person name="Cros-Aarteil S."/>
            <person name="Calhoun S."/>
            <person name="Haridas S."/>
            <person name="Kuo A."/>
            <person name="Mondo S."/>
            <person name="Pangilinan J."/>
            <person name="Riley R."/>
            <person name="LaButti K."/>
            <person name="Andreopoulos B."/>
            <person name="Lipzen A."/>
            <person name="Chen C."/>
            <person name="Yan M."/>
            <person name="Daum C."/>
            <person name="Ng V."/>
            <person name="Clum A."/>
            <person name="Steindorff A."/>
            <person name="Ohm R.A."/>
            <person name="Martin F."/>
            <person name="Silar P."/>
            <person name="Natvig D.O."/>
            <person name="Lalanne C."/>
            <person name="Gautier V."/>
            <person name="Ament-Velasquez S.L."/>
            <person name="Kruys A."/>
            <person name="Hutchinson M.I."/>
            <person name="Powell A.J."/>
            <person name="Barry K."/>
            <person name="Miller A.N."/>
            <person name="Grigoriev I.V."/>
            <person name="Debuchy R."/>
            <person name="Gladieux P."/>
            <person name="Hiltunen Thoren M."/>
            <person name="Johannesson H."/>
        </authorList>
    </citation>
    <scope>NUCLEOTIDE SEQUENCE</scope>
    <source>
        <strain evidence="2">PSN243</strain>
    </source>
</reference>
<accession>A0AAV9GI77</accession>
<evidence type="ECO:0000313" key="2">
    <source>
        <dbReference type="EMBL" id="KAK4447058.1"/>
    </source>
</evidence>
<feature type="compositionally biased region" description="Basic and acidic residues" evidence="1">
    <location>
        <begin position="274"/>
        <end position="292"/>
    </location>
</feature>
<comment type="caution">
    <text evidence="2">The sequence shown here is derived from an EMBL/GenBank/DDBJ whole genome shotgun (WGS) entry which is preliminary data.</text>
</comment>
<reference evidence="2" key="2">
    <citation type="submission" date="2023-05" db="EMBL/GenBank/DDBJ databases">
        <authorList>
            <consortium name="Lawrence Berkeley National Laboratory"/>
            <person name="Steindorff A."/>
            <person name="Hensen N."/>
            <person name="Bonometti L."/>
            <person name="Westerberg I."/>
            <person name="Brannstrom I.O."/>
            <person name="Guillou S."/>
            <person name="Cros-Aarteil S."/>
            <person name="Calhoun S."/>
            <person name="Haridas S."/>
            <person name="Kuo A."/>
            <person name="Mondo S."/>
            <person name="Pangilinan J."/>
            <person name="Riley R."/>
            <person name="Labutti K."/>
            <person name="Andreopoulos B."/>
            <person name="Lipzen A."/>
            <person name="Chen C."/>
            <person name="Yanf M."/>
            <person name="Daum C."/>
            <person name="Ng V."/>
            <person name="Clum A."/>
            <person name="Ohm R."/>
            <person name="Martin F."/>
            <person name="Silar P."/>
            <person name="Natvig D."/>
            <person name="Lalanne C."/>
            <person name="Gautier V."/>
            <person name="Ament-Velasquez S.L."/>
            <person name="Kruys A."/>
            <person name="Hutchinson M.I."/>
            <person name="Powell A.J."/>
            <person name="Barry K."/>
            <person name="Miller A.N."/>
            <person name="Grigoriev I.V."/>
            <person name="Debuchy R."/>
            <person name="Gladieux P."/>
            <person name="Thoren M.H."/>
            <person name="Johannesson H."/>
        </authorList>
    </citation>
    <scope>NUCLEOTIDE SEQUENCE</scope>
    <source>
        <strain evidence="2">PSN243</strain>
    </source>
</reference>
<dbReference type="EMBL" id="MU865952">
    <property type="protein sequence ID" value="KAK4447058.1"/>
    <property type="molecule type" value="Genomic_DNA"/>
</dbReference>
<organism evidence="2 3">
    <name type="scientific">Podospora aff. communis PSN243</name>
    <dbReference type="NCBI Taxonomy" id="3040156"/>
    <lineage>
        <taxon>Eukaryota</taxon>
        <taxon>Fungi</taxon>
        <taxon>Dikarya</taxon>
        <taxon>Ascomycota</taxon>
        <taxon>Pezizomycotina</taxon>
        <taxon>Sordariomycetes</taxon>
        <taxon>Sordariomycetidae</taxon>
        <taxon>Sordariales</taxon>
        <taxon>Podosporaceae</taxon>
        <taxon>Podospora</taxon>
    </lineage>
</organism>
<protein>
    <submittedName>
        <fullName evidence="2">Uncharacterized protein</fullName>
    </submittedName>
</protein>
<feature type="region of interest" description="Disordered" evidence="1">
    <location>
        <begin position="262"/>
        <end position="295"/>
    </location>
</feature>
<name>A0AAV9GI77_9PEZI</name>
<proteinExistence type="predicted"/>
<sequence length="468" mass="51935">MARLYHGGSKCDNCRRSGHFGWVYKCIMDRDALIVDAMERSRKVWFDELGHVFAKQMSLGKFGPDRRYKKYSFLAEITEEQLHTYTPTQLGEVMTQRDIVHRRILEERLNPTEPNAVALKYPDNNRPWVPNRYLECQHRLCHYCHRLGADKSWVSLNSVVSGDIPPQAATGFSFELLGFRPEADVEVVRNIGCRAVPLPRNHPVRRLQRTASVSTQRMLGIVDERIETATCSTCTGSSFSTTSSESDDSDYLPQIAQSRGQLKHSAAVQALPRSHTDPAETDAERPRERTPVDGHSIFEQNILVRPPWTPSTSTSTASALTSGAPTQLLVPGIEGRSPLSLKNNRAVRDMVFDSLPGAKQAYGSRDHRGHGCGVTAPQIPYQTEEMCDVGLVLPVKPEVHDRACETPLPRATMEEHLYFGKSSGGTDAGPDGETLNDKKCDIVSGVALNEEAVECGTDDVVAHTDTPR</sequence>